<reference evidence="5 6" key="1">
    <citation type="submission" date="2023-09" db="EMBL/GenBank/DDBJ databases">
        <authorList>
            <person name="Rey-Velasco X."/>
        </authorList>
    </citation>
    <scope>NUCLEOTIDE SEQUENCE [LARGE SCALE GENOMIC DNA]</scope>
    <source>
        <strain evidence="5 6">F394</strain>
    </source>
</reference>
<dbReference type="PANTHER" id="PTHR12631:SF10">
    <property type="entry name" value="BETA-XYLOSIDASE-LIKE PROTEIN-RELATED"/>
    <property type="match status" value="1"/>
</dbReference>
<proteinExistence type="predicted"/>
<dbReference type="InterPro" id="IPR013529">
    <property type="entry name" value="Glyco_hydro_42_N"/>
</dbReference>
<dbReference type="GO" id="GO:0004565">
    <property type="term" value="F:beta-galactosidase activity"/>
    <property type="evidence" value="ECO:0007669"/>
    <property type="project" value="UniProtKB-EC"/>
</dbReference>
<dbReference type="SUPFAM" id="SSF51445">
    <property type="entry name" value="(Trans)glycosidases"/>
    <property type="match status" value="1"/>
</dbReference>
<organism evidence="5 6">
    <name type="scientific">Rubrivirga litoralis</name>
    <dbReference type="NCBI Taxonomy" id="3075598"/>
    <lineage>
        <taxon>Bacteria</taxon>
        <taxon>Pseudomonadati</taxon>
        <taxon>Rhodothermota</taxon>
        <taxon>Rhodothermia</taxon>
        <taxon>Rhodothermales</taxon>
        <taxon>Rubricoccaceae</taxon>
        <taxon>Rubrivirga</taxon>
    </lineage>
</organism>
<keyword evidence="1 5" id="KW-0378">Hydrolase</keyword>
<feature type="domain" description="Glycoside hydrolase family 42 N-terminal" evidence="4">
    <location>
        <begin position="47"/>
        <end position="114"/>
    </location>
</feature>
<evidence type="ECO:0000256" key="2">
    <source>
        <dbReference type="ARBA" id="ARBA00023295"/>
    </source>
</evidence>
<accession>A0ABU3BMT8</accession>
<dbReference type="InterPro" id="IPR051923">
    <property type="entry name" value="Glycosyl_Hydrolase_39"/>
</dbReference>
<protein>
    <submittedName>
        <fullName evidence="5">Beta-galactosidase</fullName>
        <ecNumber evidence="5">3.2.1.23</ecNumber>
    </submittedName>
</protein>
<dbReference type="Proteomes" id="UP001267426">
    <property type="component" value="Unassembled WGS sequence"/>
</dbReference>
<keyword evidence="6" id="KW-1185">Reference proteome</keyword>
<evidence type="ECO:0000259" key="4">
    <source>
        <dbReference type="Pfam" id="PF02449"/>
    </source>
</evidence>
<evidence type="ECO:0000313" key="6">
    <source>
        <dbReference type="Proteomes" id="UP001267426"/>
    </source>
</evidence>
<dbReference type="InterPro" id="IPR017853">
    <property type="entry name" value="GH"/>
</dbReference>
<evidence type="ECO:0000256" key="1">
    <source>
        <dbReference type="ARBA" id="ARBA00022801"/>
    </source>
</evidence>
<name>A0ABU3BMT8_9BACT</name>
<evidence type="ECO:0000313" key="5">
    <source>
        <dbReference type="EMBL" id="MDT0630614.1"/>
    </source>
</evidence>
<keyword evidence="2 5" id="KW-0326">Glycosidase</keyword>
<sequence length="351" mass="38217">MRLVLAALLALGACSTHAPETAGAEDLALGVAFPPVADAEERAFTLAQLDALGVRHVRLGQRWAFREPERDRFVWGPLEARVSALADAGVEVFLTLDLKGMPDWLGALPPDEQEAEFRAYVRELLARVGGGVAAVQFGNEWTVEVDRYAGGDVAAFVRWSNVLYDEVQRLPPDGRPEVVLGSVPIGGLHTLALLQGRIENVVFEGGPQYTPEEVAAARRDGPATLAAFGAVFGGVRYDAVDLHLYDDVWNWPAYREAVEQVLREAGRDPGGVAFVASEFGGPHPTLEPGGEAFRADRVREYVRTLDRMGIERAYFFKLVEERGADIAHPNSFLLDADLRRTAAFDALAAGR</sequence>
<comment type="caution">
    <text evidence="5">The sequence shown here is derived from an EMBL/GenBank/DDBJ whole genome shotgun (WGS) entry which is preliminary data.</text>
</comment>
<dbReference type="RefSeq" id="WP_311661837.1">
    <property type="nucleotide sequence ID" value="NZ_JAVRHT010000003.1"/>
</dbReference>
<gene>
    <name evidence="5" type="ORF">RM540_02540</name>
</gene>
<dbReference type="PANTHER" id="PTHR12631">
    <property type="entry name" value="ALPHA-L-IDURONIDASE"/>
    <property type="match status" value="1"/>
</dbReference>
<keyword evidence="3" id="KW-0732">Signal</keyword>
<feature type="chain" id="PRO_5045920947" evidence="3">
    <location>
        <begin position="19"/>
        <end position="351"/>
    </location>
</feature>
<dbReference type="Gene3D" id="3.20.20.80">
    <property type="entry name" value="Glycosidases"/>
    <property type="match status" value="1"/>
</dbReference>
<dbReference type="Pfam" id="PF02449">
    <property type="entry name" value="Glyco_hydro_42"/>
    <property type="match status" value="1"/>
</dbReference>
<dbReference type="EMBL" id="JAVRHT010000003">
    <property type="protein sequence ID" value="MDT0630614.1"/>
    <property type="molecule type" value="Genomic_DNA"/>
</dbReference>
<dbReference type="EC" id="3.2.1.23" evidence="5"/>
<feature type="signal peptide" evidence="3">
    <location>
        <begin position="1"/>
        <end position="18"/>
    </location>
</feature>
<evidence type="ECO:0000256" key="3">
    <source>
        <dbReference type="SAM" id="SignalP"/>
    </source>
</evidence>